<feature type="transmembrane region" description="Helical" evidence="1">
    <location>
        <begin position="362"/>
        <end position="381"/>
    </location>
</feature>
<organism evidence="2 3">
    <name type="scientific">Amycolatopsis cynarae</name>
    <dbReference type="NCBI Taxonomy" id="2995223"/>
    <lineage>
        <taxon>Bacteria</taxon>
        <taxon>Bacillati</taxon>
        <taxon>Actinomycetota</taxon>
        <taxon>Actinomycetes</taxon>
        <taxon>Pseudonocardiales</taxon>
        <taxon>Pseudonocardiaceae</taxon>
        <taxon>Amycolatopsis</taxon>
    </lineage>
</organism>
<sequence>MTQILDGSREVQAPPGNAGWEHRRRIRLRPELWIALLALVSGFGFAAVSVLWNDGRLFAPLDDVYIHLQYGKQLGSGHFFQFNAGDEISAGASSMLYAFILGAAYAIGFHGTLLLVFAVVFNIFCFAAAAATACVLGTRLVNRTVGIWTGVLVALSGALSWGAASGMEVGLVMLLVTGLLATFVIERTSARFRFTPLVAALLALSRPEGLIFAGSITCAVLWTLWTHRRTAGASRTLRLAGWSLLPAAVGAGQLLFYKLATGTASANGVQSKSMLHDRPEFYLGEFADRTMAMLRGLVDIFLGFHGQDFAFPGALLLSGLGAAYLLTDRGRRPLVIAALAGLAAAVLSLSTLVSALVHELRYFQPFMPLFLLFVVSGVYAISRVVPQLRARRFALHAGLTMILVFSLVAMPTWAVRFARAAAAIRDSDVSYAAWIMGNVPPGAIVAIKDVGAVAYLGDHRVVDLIGLGTNGFAQASNNGVGSVYEKLRRLPEAKRPGYFAAYETGPGVPMSPLKDAGILVQPAEASFDVHTPPDADGGLIVPFRTFAIYRADWRLAGSGDACPVRGEVRDYVNVADLDGESAHSYAFLPAQKGIQPWTVLTRQGNTIDSGRTIMGGESFTAHNLVPGKPTTLVARTAMHGTVPESTVLVNGRPAGTWTRVGGTSGWQTYTFTIPGDLITSPEVRIDLQQPRPMLNAYPDYTSYGYWFVQ</sequence>
<evidence type="ECO:0000256" key="1">
    <source>
        <dbReference type="SAM" id="Phobius"/>
    </source>
</evidence>
<feature type="transmembrane region" description="Helical" evidence="1">
    <location>
        <begin position="145"/>
        <end position="164"/>
    </location>
</feature>
<evidence type="ECO:0000313" key="2">
    <source>
        <dbReference type="EMBL" id="WAL64645.1"/>
    </source>
</evidence>
<feature type="transmembrane region" description="Helical" evidence="1">
    <location>
        <begin position="239"/>
        <end position="257"/>
    </location>
</feature>
<feature type="transmembrane region" description="Helical" evidence="1">
    <location>
        <begin position="171"/>
        <end position="190"/>
    </location>
</feature>
<name>A0ABY7AXA8_9PSEU</name>
<protein>
    <submittedName>
        <fullName evidence="2">Uncharacterized protein</fullName>
    </submittedName>
</protein>
<dbReference type="RefSeq" id="WP_268754867.1">
    <property type="nucleotide sequence ID" value="NZ_CP113836.1"/>
</dbReference>
<evidence type="ECO:0000313" key="3">
    <source>
        <dbReference type="Proteomes" id="UP001163203"/>
    </source>
</evidence>
<feature type="transmembrane region" description="Helical" evidence="1">
    <location>
        <begin position="393"/>
        <end position="415"/>
    </location>
</feature>
<gene>
    <name evidence="2" type="ORF">ORV05_27325</name>
</gene>
<keyword evidence="1" id="KW-0812">Transmembrane</keyword>
<accession>A0ABY7AXA8</accession>
<feature type="transmembrane region" description="Helical" evidence="1">
    <location>
        <begin position="88"/>
        <end position="107"/>
    </location>
</feature>
<keyword evidence="1" id="KW-0472">Membrane</keyword>
<feature type="transmembrane region" description="Helical" evidence="1">
    <location>
        <begin position="114"/>
        <end position="139"/>
    </location>
</feature>
<proteinExistence type="predicted"/>
<feature type="transmembrane region" description="Helical" evidence="1">
    <location>
        <begin position="309"/>
        <end position="327"/>
    </location>
</feature>
<keyword evidence="3" id="KW-1185">Reference proteome</keyword>
<dbReference type="Proteomes" id="UP001163203">
    <property type="component" value="Chromosome"/>
</dbReference>
<feature type="transmembrane region" description="Helical" evidence="1">
    <location>
        <begin position="210"/>
        <end position="227"/>
    </location>
</feature>
<keyword evidence="1" id="KW-1133">Transmembrane helix</keyword>
<feature type="transmembrane region" description="Helical" evidence="1">
    <location>
        <begin position="334"/>
        <end position="356"/>
    </location>
</feature>
<reference evidence="2" key="1">
    <citation type="submission" date="2022-11" db="EMBL/GenBank/DDBJ databases">
        <authorList>
            <person name="Mo P."/>
        </authorList>
    </citation>
    <scope>NUCLEOTIDE SEQUENCE</scope>
    <source>
        <strain evidence="2">HUAS 11-8</strain>
    </source>
</reference>
<feature type="transmembrane region" description="Helical" evidence="1">
    <location>
        <begin position="32"/>
        <end position="52"/>
    </location>
</feature>
<dbReference type="EMBL" id="CP113836">
    <property type="protein sequence ID" value="WAL64645.1"/>
    <property type="molecule type" value="Genomic_DNA"/>
</dbReference>